<evidence type="ECO:0000256" key="3">
    <source>
        <dbReference type="ARBA" id="ARBA00048782"/>
    </source>
</evidence>
<gene>
    <name evidence="4 7" type="primary">msrA</name>
    <name evidence="7" type="ORF">EJC49_01255</name>
</gene>
<keyword evidence="8" id="KW-1185">Reference proteome</keyword>
<reference evidence="7 8" key="1">
    <citation type="submission" date="2018-12" db="EMBL/GenBank/DDBJ databases">
        <title>Mesorhizobium carbonis sp. nov., isolated from coal mine water.</title>
        <authorList>
            <person name="Xin W."/>
            <person name="Xu Z."/>
            <person name="Xiang F."/>
            <person name="Zhang J."/>
            <person name="Xi L."/>
            <person name="Liu J."/>
        </authorList>
    </citation>
    <scope>NUCLEOTIDE SEQUENCE [LARGE SCALE GENOMIC DNA]</scope>
    <source>
        <strain evidence="7 8">B2.3</strain>
    </source>
</reference>
<dbReference type="EMBL" id="RWKW01000002">
    <property type="protein sequence ID" value="RST88353.1"/>
    <property type="molecule type" value="Genomic_DNA"/>
</dbReference>
<feature type="domain" description="Peptide methionine sulphoxide reductase MsrA" evidence="6">
    <location>
        <begin position="28"/>
        <end position="172"/>
    </location>
</feature>
<dbReference type="Proteomes" id="UP000278398">
    <property type="component" value="Unassembled WGS sequence"/>
</dbReference>
<dbReference type="PROSITE" id="PS51257">
    <property type="entry name" value="PROKAR_LIPOPROTEIN"/>
    <property type="match status" value="1"/>
</dbReference>
<dbReference type="EC" id="1.8.4.11" evidence="4"/>
<organism evidence="7 8">
    <name type="scientific">Aquibium carbonis</name>
    <dbReference type="NCBI Taxonomy" id="2495581"/>
    <lineage>
        <taxon>Bacteria</taxon>
        <taxon>Pseudomonadati</taxon>
        <taxon>Pseudomonadota</taxon>
        <taxon>Alphaproteobacteria</taxon>
        <taxon>Hyphomicrobiales</taxon>
        <taxon>Phyllobacteriaceae</taxon>
        <taxon>Aquibium</taxon>
    </lineage>
</organism>
<sequence length="199" mass="21610">MLRILIAATLAAFAASATPAAAQQTQSAIFAGGCFWCIESDMDKVPGVTATTSGYSGGTLANPTYPNHEGHREVLKVDFDPSKVSYAQLVDIFFRSVDPTDAGGQFCDRGHAYTTAVYAANAEQKQAAEKAKAIAQAELGKPVVTPVEMAGTFWPAEEYHQDYYKKNPIRYRYYRAACGRTDRVKTLWGNAAYQGIPAH</sequence>
<name>A0A429Z3R3_9HYPH</name>
<evidence type="ECO:0000256" key="1">
    <source>
        <dbReference type="ARBA" id="ARBA00023002"/>
    </source>
</evidence>
<comment type="catalytic activity">
    <reaction evidence="2 4">
        <text>L-methionyl-[protein] + [thioredoxin]-disulfide + H2O = L-methionyl-(S)-S-oxide-[protein] + [thioredoxin]-dithiol</text>
        <dbReference type="Rhea" id="RHEA:14217"/>
        <dbReference type="Rhea" id="RHEA-COMP:10698"/>
        <dbReference type="Rhea" id="RHEA-COMP:10700"/>
        <dbReference type="Rhea" id="RHEA-COMP:12313"/>
        <dbReference type="Rhea" id="RHEA-COMP:12315"/>
        <dbReference type="ChEBI" id="CHEBI:15377"/>
        <dbReference type="ChEBI" id="CHEBI:16044"/>
        <dbReference type="ChEBI" id="CHEBI:29950"/>
        <dbReference type="ChEBI" id="CHEBI:44120"/>
        <dbReference type="ChEBI" id="CHEBI:50058"/>
        <dbReference type="EC" id="1.8.4.11"/>
    </reaction>
</comment>
<evidence type="ECO:0000256" key="4">
    <source>
        <dbReference type="HAMAP-Rule" id="MF_01401"/>
    </source>
</evidence>
<evidence type="ECO:0000313" key="7">
    <source>
        <dbReference type="EMBL" id="RST88353.1"/>
    </source>
</evidence>
<feature type="signal peptide" evidence="5">
    <location>
        <begin position="1"/>
        <end position="22"/>
    </location>
</feature>
<dbReference type="OrthoDB" id="4174719at2"/>
<dbReference type="GO" id="GO:0033744">
    <property type="term" value="F:L-methionine:thioredoxin-disulfide S-oxidoreductase activity"/>
    <property type="evidence" value="ECO:0007669"/>
    <property type="project" value="RHEA"/>
</dbReference>
<dbReference type="InterPro" id="IPR002569">
    <property type="entry name" value="Met_Sox_Rdtase_MsrA_dom"/>
</dbReference>
<dbReference type="Gene3D" id="3.30.1060.10">
    <property type="entry name" value="Peptide methionine sulphoxide reductase MsrA"/>
    <property type="match status" value="1"/>
</dbReference>
<comment type="catalytic activity">
    <reaction evidence="3 4">
        <text>[thioredoxin]-disulfide + L-methionine + H2O = L-methionine (S)-S-oxide + [thioredoxin]-dithiol</text>
        <dbReference type="Rhea" id="RHEA:19993"/>
        <dbReference type="Rhea" id="RHEA-COMP:10698"/>
        <dbReference type="Rhea" id="RHEA-COMP:10700"/>
        <dbReference type="ChEBI" id="CHEBI:15377"/>
        <dbReference type="ChEBI" id="CHEBI:29950"/>
        <dbReference type="ChEBI" id="CHEBI:50058"/>
        <dbReference type="ChEBI" id="CHEBI:57844"/>
        <dbReference type="ChEBI" id="CHEBI:58772"/>
        <dbReference type="EC" id="1.8.4.11"/>
    </reaction>
</comment>
<protein>
    <recommendedName>
        <fullName evidence="4">Peptide methionine sulfoxide reductase MsrA</fullName>
        <shortName evidence="4">Protein-methionine-S-oxide reductase</shortName>
        <ecNumber evidence="4">1.8.4.11</ecNumber>
    </recommendedName>
    <alternativeName>
        <fullName evidence="4">Peptide-methionine (S)-S-oxide reductase</fullName>
        <shortName evidence="4">Peptide Met(O) reductase</shortName>
    </alternativeName>
</protein>
<dbReference type="RefSeq" id="WP_126697627.1">
    <property type="nucleotide sequence ID" value="NZ_RWKW01000002.1"/>
</dbReference>
<dbReference type="PANTHER" id="PTHR43774:SF1">
    <property type="entry name" value="PEPTIDE METHIONINE SULFOXIDE REDUCTASE MSRA 2"/>
    <property type="match status" value="1"/>
</dbReference>
<dbReference type="InterPro" id="IPR036509">
    <property type="entry name" value="Met_Sox_Rdtase_MsrA_sf"/>
</dbReference>
<dbReference type="SUPFAM" id="SSF55068">
    <property type="entry name" value="Peptide methionine sulfoxide reductase"/>
    <property type="match status" value="1"/>
</dbReference>
<feature type="chain" id="PRO_5019007057" description="Peptide methionine sulfoxide reductase MsrA" evidence="5">
    <location>
        <begin position="23"/>
        <end position="199"/>
    </location>
</feature>
<evidence type="ECO:0000259" key="6">
    <source>
        <dbReference type="Pfam" id="PF01625"/>
    </source>
</evidence>
<keyword evidence="1 4" id="KW-0560">Oxidoreductase</keyword>
<feature type="active site" evidence="4">
    <location>
        <position position="34"/>
    </location>
</feature>
<dbReference type="PANTHER" id="PTHR43774">
    <property type="entry name" value="PEPTIDE METHIONINE SULFOXIDE REDUCTASE"/>
    <property type="match status" value="1"/>
</dbReference>
<comment type="function">
    <text evidence="4">Has an important function as a repair enzyme for proteins that have been inactivated by oxidation. Catalyzes the reversible oxidation-reduction of methionine sulfoxide in proteins to methionine.</text>
</comment>
<accession>A0A429Z3R3</accession>
<dbReference type="NCBIfam" id="TIGR00401">
    <property type="entry name" value="msrA"/>
    <property type="match status" value="1"/>
</dbReference>
<keyword evidence="5" id="KW-0732">Signal</keyword>
<dbReference type="AlphaFoldDB" id="A0A429Z3R3"/>
<evidence type="ECO:0000256" key="2">
    <source>
        <dbReference type="ARBA" id="ARBA00047806"/>
    </source>
</evidence>
<dbReference type="HAMAP" id="MF_01401">
    <property type="entry name" value="MsrA"/>
    <property type="match status" value="1"/>
</dbReference>
<comment type="caution">
    <text evidence="7">The sequence shown here is derived from an EMBL/GenBank/DDBJ whole genome shotgun (WGS) entry which is preliminary data.</text>
</comment>
<dbReference type="GO" id="GO:0008113">
    <property type="term" value="F:peptide-methionine (S)-S-oxide reductase activity"/>
    <property type="evidence" value="ECO:0007669"/>
    <property type="project" value="UniProtKB-UniRule"/>
</dbReference>
<proteinExistence type="inferred from homology"/>
<evidence type="ECO:0000313" key="8">
    <source>
        <dbReference type="Proteomes" id="UP000278398"/>
    </source>
</evidence>
<evidence type="ECO:0000256" key="5">
    <source>
        <dbReference type="SAM" id="SignalP"/>
    </source>
</evidence>
<dbReference type="Pfam" id="PF01625">
    <property type="entry name" value="PMSR"/>
    <property type="match status" value="1"/>
</dbReference>
<comment type="similarity">
    <text evidence="4">Belongs to the MsrA Met sulfoxide reductase family.</text>
</comment>